<evidence type="ECO:0000313" key="2">
    <source>
        <dbReference type="Proteomes" id="UP000196086"/>
    </source>
</evidence>
<gene>
    <name evidence="1" type="ORF">HK14_04530</name>
</gene>
<protein>
    <submittedName>
        <fullName evidence="1">Uncharacterized protein</fullName>
    </submittedName>
</protein>
<dbReference type="RefSeq" id="WP_086651002.1">
    <property type="nucleotide sequence ID" value="NZ_JOMQ01000023.1"/>
</dbReference>
<evidence type="ECO:0000313" key="1">
    <source>
        <dbReference type="EMBL" id="OUJ02760.1"/>
    </source>
</evidence>
<dbReference type="EMBL" id="JOMQ01000023">
    <property type="protein sequence ID" value="OUJ02760.1"/>
    <property type="molecule type" value="Genomic_DNA"/>
</dbReference>
<comment type="caution">
    <text evidence="1">The sequence shown here is derived from an EMBL/GenBank/DDBJ whole genome shotgun (WGS) entry which is preliminary data.</text>
</comment>
<reference evidence="1 2" key="1">
    <citation type="submission" date="2014-06" db="EMBL/GenBank/DDBJ databases">
        <authorList>
            <person name="Ju J."/>
            <person name="Zhang J."/>
        </authorList>
    </citation>
    <scope>NUCLEOTIDE SEQUENCE [LARGE SCALE GENOMIC DNA]</scope>
    <source>
        <strain evidence="1 2">DsW_47</strain>
    </source>
</reference>
<name>A0A1Z5YV96_9PROT</name>
<dbReference type="Proteomes" id="UP000196086">
    <property type="component" value="Unassembled WGS sequence"/>
</dbReference>
<sequence length="121" mass="14002">MRLKHHETGRKSATSFKKSDRLHAGTMLQLHGQWKRLGRYFIPKGQILNVRKVTAALHHTEVPPVGMSYPGVIPLFLKADKASQFISKCYKFWDISKKSFLYQTVEWCFTKSQTCYSPVRA</sequence>
<dbReference type="AlphaFoldDB" id="A0A1Z5YV96"/>
<accession>A0A1Z5YV96</accession>
<proteinExistence type="predicted"/>
<organism evidence="1 2">
    <name type="scientific">Acetobacter cibinongensis</name>
    <dbReference type="NCBI Taxonomy" id="146475"/>
    <lineage>
        <taxon>Bacteria</taxon>
        <taxon>Pseudomonadati</taxon>
        <taxon>Pseudomonadota</taxon>
        <taxon>Alphaproteobacteria</taxon>
        <taxon>Acetobacterales</taxon>
        <taxon>Acetobacteraceae</taxon>
        <taxon>Acetobacter</taxon>
    </lineage>
</organism>